<dbReference type="InParanoid" id="A0A2P5A4N9"/>
<protein>
    <submittedName>
        <fullName evidence="1">Uncharacterized protein</fullName>
    </submittedName>
</protein>
<evidence type="ECO:0000313" key="2">
    <source>
        <dbReference type="Proteomes" id="UP000237000"/>
    </source>
</evidence>
<reference evidence="2" key="1">
    <citation type="submission" date="2016-06" db="EMBL/GenBank/DDBJ databases">
        <title>Parallel loss of symbiosis genes in relatives of nitrogen-fixing non-legume Parasponia.</title>
        <authorList>
            <person name="Van Velzen R."/>
            <person name="Holmer R."/>
            <person name="Bu F."/>
            <person name="Rutten L."/>
            <person name="Van Zeijl A."/>
            <person name="Liu W."/>
            <person name="Santuari L."/>
            <person name="Cao Q."/>
            <person name="Sharma T."/>
            <person name="Shen D."/>
            <person name="Roswanjaya Y."/>
            <person name="Wardhani T."/>
            <person name="Kalhor M.S."/>
            <person name="Jansen J."/>
            <person name="Van den Hoogen J."/>
            <person name="Gungor B."/>
            <person name="Hartog M."/>
            <person name="Hontelez J."/>
            <person name="Verver J."/>
            <person name="Yang W.-C."/>
            <person name="Schijlen E."/>
            <person name="Repin R."/>
            <person name="Schilthuizen M."/>
            <person name="Schranz E."/>
            <person name="Heidstra R."/>
            <person name="Miyata K."/>
            <person name="Fedorova E."/>
            <person name="Kohlen W."/>
            <person name="Bisseling T."/>
            <person name="Smit S."/>
            <person name="Geurts R."/>
        </authorList>
    </citation>
    <scope>NUCLEOTIDE SEQUENCE [LARGE SCALE GENOMIC DNA]</scope>
    <source>
        <strain evidence="2">cv. RG33-2</strain>
    </source>
</reference>
<dbReference type="EMBL" id="JXTC01001337">
    <property type="protein sequence ID" value="PON31498.1"/>
    <property type="molecule type" value="Genomic_DNA"/>
</dbReference>
<proteinExistence type="predicted"/>
<name>A0A2P5A4N9_TREOI</name>
<evidence type="ECO:0000313" key="1">
    <source>
        <dbReference type="EMBL" id="PON31498.1"/>
    </source>
</evidence>
<sequence>MYRTHDEVLVGYTGPDLGLRFQVQVQGGCRHRSPLPKSLRHDGRCHHLRDDGLRAPEHSSDRDGDWVAKLKRQRHRGRRQPRLRGGGALHQGLRYLNSGAVMPLRKGGVAEALHI</sequence>
<comment type="caution">
    <text evidence="1">The sequence shown here is derived from an EMBL/GenBank/DDBJ whole genome shotgun (WGS) entry which is preliminary data.</text>
</comment>
<organism evidence="1 2">
    <name type="scientific">Trema orientale</name>
    <name type="common">Charcoal tree</name>
    <name type="synonym">Celtis orientalis</name>
    <dbReference type="NCBI Taxonomy" id="63057"/>
    <lineage>
        <taxon>Eukaryota</taxon>
        <taxon>Viridiplantae</taxon>
        <taxon>Streptophyta</taxon>
        <taxon>Embryophyta</taxon>
        <taxon>Tracheophyta</taxon>
        <taxon>Spermatophyta</taxon>
        <taxon>Magnoliopsida</taxon>
        <taxon>eudicotyledons</taxon>
        <taxon>Gunneridae</taxon>
        <taxon>Pentapetalae</taxon>
        <taxon>rosids</taxon>
        <taxon>fabids</taxon>
        <taxon>Rosales</taxon>
        <taxon>Cannabaceae</taxon>
        <taxon>Trema</taxon>
    </lineage>
</organism>
<accession>A0A2P5A4N9</accession>
<dbReference type="AlphaFoldDB" id="A0A2P5A4N9"/>
<gene>
    <name evidence="1" type="ORF">TorRG33x02_357640</name>
</gene>
<keyword evidence="2" id="KW-1185">Reference proteome</keyword>
<dbReference type="Proteomes" id="UP000237000">
    <property type="component" value="Unassembled WGS sequence"/>
</dbReference>